<evidence type="ECO:0000256" key="1">
    <source>
        <dbReference type="RuleBase" id="RU004273"/>
    </source>
</evidence>
<dbReference type="STRING" id="6248.A0A0K0E8L9"/>
<protein>
    <recommendedName>
        <fullName evidence="1">Serine/threonine-protein phosphatase</fullName>
        <ecNumber evidence="1">3.1.3.16</ecNumber>
    </recommendedName>
</protein>
<dbReference type="Pfam" id="PF00149">
    <property type="entry name" value="Metallophos"/>
    <property type="match status" value="1"/>
</dbReference>
<name>A0A0K0E8L9_STRER</name>
<evidence type="ECO:0000313" key="4">
    <source>
        <dbReference type="WBParaSite" id="SSTP_0000585100.1"/>
    </source>
</evidence>
<dbReference type="WBParaSite" id="SSTP_0000585100.1">
    <property type="protein sequence ID" value="SSTP_0000585100.1"/>
    <property type="gene ID" value="SSTP_0000585100"/>
</dbReference>
<dbReference type="InterPro" id="IPR004843">
    <property type="entry name" value="Calcineurin-like_PHP"/>
</dbReference>
<dbReference type="EC" id="3.1.3.16" evidence="1"/>
<dbReference type="Gene3D" id="3.60.21.10">
    <property type="match status" value="1"/>
</dbReference>
<dbReference type="Proteomes" id="UP000035681">
    <property type="component" value="Unplaced"/>
</dbReference>
<dbReference type="SMART" id="SM00156">
    <property type="entry name" value="PP2Ac"/>
    <property type="match status" value="1"/>
</dbReference>
<dbReference type="PANTHER" id="PTHR11668">
    <property type="entry name" value="SERINE/THREONINE PROTEIN PHOSPHATASE"/>
    <property type="match status" value="1"/>
</dbReference>
<reference evidence="4" key="1">
    <citation type="submission" date="2015-08" db="UniProtKB">
        <authorList>
            <consortium name="WormBaseParasite"/>
        </authorList>
    </citation>
    <scope>IDENTIFICATION</scope>
</reference>
<dbReference type="PROSITE" id="PS00125">
    <property type="entry name" value="SER_THR_PHOSPHATASE"/>
    <property type="match status" value="1"/>
</dbReference>
<dbReference type="GO" id="GO:0004722">
    <property type="term" value="F:protein serine/threonine phosphatase activity"/>
    <property type="evidence" value="ECO:0007669"/>
    <property type="project" value="UniProtKB-EC"/>
</dbReference>
<dbReference type="AlphaFoldDB" id="A0A0K0E8L9"/>
<proteinExistence type="inferred from homology"/>
<dbReference type="InterPro" id="IPR050341">
    <property type="entry name" value="PP1_catalytic_subunit"/>
</dbReference>
<dbReference type="InterPro" id="IPR006186">
    <property type="entry name" value="Ser/Thr-sp_prot-phosphatase"/>
</dbReference>
<dbReference type="InterPro" id="IPR029052">
    <property type="entry name" value="Metallo-depent_PP-like"/>
</dbReference>
<dbReference type="PANTHER" id="PTHR11668:SF477">
    <property type="entry name" value="SERINE_THREONINE-PROTEIN PHOSPHATASE"/>
    <property type="match status" value="1"/>
</dbReference>
<dbReference type="GO" id="GO:0005634">
    <property type="term" value="C:nucleus"/>
    <property type="evidence" value="ECO:0007669"/>
    <property type="project" value="TreeGrafter"/>
</dbReference>
<organism evidence="4">
    <name type="scientific">Strongyloides stercoralis</name>
    <name type="common">Threadworm</name>
    <dbReference type="NCBI Taxonomy" id="6248"/>
    <lineage>
        <taxon>Eukaryota</taxon>
        <taxon>Metazoa</taxon>
        <taxon>Ecdysozoa</taxon>
        <taxon>Nematoda</taxon>
        <taxon>Chromadorea</taxon>
        <taxon>Rhabditida</taxon>
        <taxon>Tylenchina</taxon>
        <taxon>Panagrolaimomorpha</taxon>
        <taxon>Strongyloidoidea</taxon>
        <taxon>Strongyloididae</taxon>
        <taxon>Strongyloides</taxon>
    </lineage>
</organism>
<dbReference type="SUPFAM" id="SSF56300">
    <property type="entry name" value="Metallo-dependent phosphatases"/>
    <property type="match status" value="1"/>
</dbReference>
<feature type="domain" description="Serine/threonine specific protein phosphatases" evidence="2">
    <location>
        <begin position="157"/>
        <end position="162"/>
    </location>
</feature>
<keyword evidence="1" id="KW-0378">Hydrolase</keyword>
<comment type="catalytic activity">
    <reaction evidence="1">
        <text>O-phospho-L-threonyl-[protein] + H2O = L-threonyl-[protein] + phosphate</text>
        <dbReference type="Rhea" id="RHEA:47004"/>
        <dbReference type="Rhea" id="RHEA-COMP:11060"/>
        <dbReference type="Rhea" id="RHEA-COMP:11605"/>
        <dbReference type="ChEBI" id="CHEBI:15377"/>
        <dbReference type="ChEBI" id="CHEBI:30013"/>
        <dbReference type="ChEBI" id="CHEBI:43474"/>
        <dbReference type="ChEBI" id="CHEBI:61977"/>
        <dbReference type="EC" id="3.1.3.16"/>
    </reaction>
</comment>
<accession>A0A0K0E8L9</accession>
<comment type="similarity">
    <text evidence="1">Belongs to the PPP phosphatase family.</text>
</comment>
<dbReference type="GO" id="GO:0005737">
    <property type="term" value="C:cytoplasm"/>
    <property type="evidence" value="ECO:0007669"/>
    <property type="project" value="TreeGrafter"/>
</dbReference>
<dbReference type="WBParaSite" id="TCONS_00001142.p1">
    <property type="protein sequence ID" value="TCONS_00001142.p1"/>
    <property type="gene ID" value="XLOC_001068"/>
</dbReference>
<keyword evidence="3" id="KW-1185">Reference proteome</keyword>
<evidence type="ECO:0000259" key="2">
    <source>
        <dbReference type="PROSITE" id="PS00125"/>
    </source>
</evidence>
<evidence type="ECO:0000313" key="3">
    <source>
        <dbReference type="Proteomes" id="UP000035681"/>
    </source>
</evidence>
<dbReference type="PRINTS" id="PR00114">
    <property type="entry name" value="STPHPHTASE"/>
</dbReference>
<sequence length="345" mass="39459">MSYRQKTVLKKLKHTKSSDRVATVMKGLSLQNNDDLLSKKTVAKDINSFINRLTDMWTPARATFLFSESEVIELCLRAREAFWASPMVAKIEPPCYIFGDIHGQYEDLLAELHHVGYPPKTKLVFLGDYVDRGPFSIECAMLLFALKVRYPNEVVLVRGNHESRPVTMHYGFFTECERRYSKKVYDAFIDAFCSMPICTLIGNTILGMHGGISEEISSLQQLELMQRPYEIPIFGVVSHFAWSDPDPDSSGFEESPRGAGCLFNEKALTEFLNLHNLQLIVRGHQVVRNGFEFFADRKLATIFSAPNYKKRNTATVMHVSKQFEITFKLFKNVDSLEPHRKNVQP</sequence>